<proteinExistence type="predicted"/>
<dbReference type="AlphaFoldDB" id="A0A813JBH9"/>
<dbReference type="SUPFAM" id="SSF53474">
    <property type="entry name" value="alpha/beta-Hydrolases"/>
    <property type="match status" value="1"/>
</dbReference>
<dbReference type="Proteomes" id="UP000626109">
    <property type="component" value="Unassembled WGS sequence"/>
</dbReference>
<sequence>MDDSNLDQLWLLLGRGGRLRGKWGTEAELRAALRVLLGDYSSASAAPLMPGPELCALLDAIPAAEVKSCALVPRRVLRSVPLTSSRPDVQLHCGSCQASDGLEIGYVLLVPAPALPGRGRDGQPPPALLLRFGGNAELASEMARSPELCDLVADGFANVLLVDYRGFGWSDGDASMLSIRRDAEDTFQALTSIFSDCGRQFPAGPVVVMGRSIGALCALHLSVLHLKNLDALVLDSPVACHWPMESIDSSVWQALSSALGPAALAAAGRQLLHCPCCSTAEAKTAQSGRESCCLDPQDLISCLDMPLLMINGTRDIVCPKEQAAALFHASPSLSKELLWLPGRGHNEVMACEEYWTALKRFLARLRNHELPRGFKQEPC</sequence>
<feature type="domain" description="Serine aminopeptidase S33" evidence="1">
    <location>
        <begin position="148"/>
        <end position="242"/>
    </location>
</feature>
<dbReference type="EMBL" id="CAJNNW010024438">
    <property type="protein sequence ID" value="CAE8672428.1"/>
    <property type="molecule type" value="Genomic_DNA"/>
</dbReference>
<comment type="caution">
    <text evidence="2">The sequence shown here is derived from an EMBL/GenBank/DDBJ whole genome shotgun (WGS) entry which is preliminary data.</text>
</comment>
<reference evidence="2" key="1">
    <citation type="submission" date="2021-02" db="EMBL/GenBank/DDBJ databases">
        <authorList>
            <person name="Dougan E. K."/>
            <person name="Rhodes N."/>
            <person name="Thang M."/>
            <person name="Chan C."/>
        </authorList>
    </citation>
    <scope>NUCLEOTIDE SEQUENCE</scope>
</reference>
<organism evidence="2 3">
    <name type="scientific">Polarella glacialis</name>
    <name type="common">Dinoflagellate</name>
    <dbReference type="NCBI Taxonomy" id="89957"/>
    <lineage>
        <taxon>Eukaryota</taxon>
        <taxon>Sar</taxon>
        <taxon>Alveolata</taxon>
        <taxon>Dinophyceae</taxon>
        <taxon>Suessiales</taxon>
        <taxon>Suessiaceae</taxon>
        <taxon>Polarella</taxon>
    </lineage>
</organism>
<evidence type="ECO:0000313" key="2">
    <source>
        <dbReference type="EMBL" id="CAE8672428.1"/>
    </source>
</evidence>
<dbReference type="PANTHER" id="PTHR12277:SF81">
    <property type="entry name" value="PROTEIN ABHD13"/>
    <property type="match status" value="1"/>
</dbReference>
<protein>
    <recommendedName>
        <fullName evidence="1">Serine aminopeptidase S33 domain-containing protein</fullName>
    </recommendedName>
</protein>
<dbReference type="Pfam" id="PF12146">
    <property type="entry name" value="Hydrolase_4"/>
    <property type="match status" value="1"/>
</dbReference>
<evidence type="ECO:0000313" key="3">
    <source>
        <dbReference type="Proteomes" id="UP000626109"/>
    </source>
</evidence>
<gene>
    <name evidence="2" type="ORF">PGLA2088_LOCUS18063</name>
</gene>
<dbReference type="InterPro" id="IPR029058">
    <property type="entry name" value="AB_hydrolase_fold"/>
</dbReference>
<dbReference type="PANTHER" id="PTHR12277">
    <property type="entry name" value="ALPHA/BETA HYDROLASE DOMAIN-CONTAINING PROTEIN"/>
    <property type="match status" value="1"/>
</dbReference>
<accession>A0A813JBH9</accession>
<dbReference type="InterPro" id="IPR022742">
    <property type="entry name" value="Hydrolase_4"/>
</dbReference>
<dbReference type="Gene3D" id="3.40.50.1820">
    <property type="entry name" value="alpha/beta hydrolase"/>
    <property type="match status" value="1"/>
</dbReference>
<evidence type="ECO:0000259" key="1">
    <source>
        <dbReference type="Pfam" id="PF12146"/>
    </source>
</evidence>
<name>A0A813JBH9_POLGL</name>